<feature type="region of interest" description="Disordered" evidence="1">
    <location>
        <begin position="655"/>
        <end position="675"/>
    </location>
</feature>
<dbReference type="Pfam" id="PF23305">
    <property type="entry name" value="DUF7082"/>
    <property type="match status" value="1"/>
</dbReference>
<dbReference type="InterPro" id="IPR055509">
    <property type="entry name" value="DUF7082"/>
</dbReference>
<comment type="caution">
    <text evidence="3">The sequence shown here is derived from an EMBL/GenBank/DDBJ whole genome shotgun (WGS) entry which is preliminary data.</text>
</comment>
<accession>A0AAN7BL05</accession>
<dbReference type="AlphaFoldDB" id="A0AAN7BL05"/>
<name>A0AAN7BL05_9PEZI</name>
<feature type="compositionally biased region" description="Polar residues" evidence="1">
    <location>
        <begin position="715"/>
        <end position="745"/>
    </location>
</feature>
<reference evidence="3" key="2">
    <citation type="submission" date="2023-05" db="EMBL/GenBank/DDBJ databases">
        <authorList>
            <consortium name="Lawrence Berkeley National Laboratory"/>
            <person name="Steindorff A."/>
            <person name="Hensen N."/>
            <person name="Bonometti L."/>
            <person name="Westerberg I."/>
            <person name="Brannstrom I.O."/>
            <person name="Guillou S."/>
            <person name="Cros-Aarteil S."/>
            <person name="Calhoun S."/>
            <person name="Haridas S."/>
            <person name="Kuo A."/>
            <person name="Mondo S."/>
            <person name="Pangilinan J."/>
            <person name="Riley R."/>
            <person name="Labutti K."/>
            <person name="Andreopoulos B."/>
            <person name="Lipzen A."/>
            <person name="Chen C."/>
            <person name="Yanf M."/>
            <person name="Daum C."/>
            <person name="Ng V."/>
            <person name="Clum A."/>
            <person name="Ohm R."/>
            <person name="Martin F."/>
            <person name="Silar P."/>
            <person name="Natvig D."/>
            <person name="Lalanne C."/>
            <person name="Gautier V."/>
            <person name="Ament-Velasquez S.L."/>
            <person name="Kruys A."/>
            <person name="Hutchinson M.I."/>
            <person name="Powell A.J."/>
            <person name="Barry K."/>
            <person name="Miller A.N."/>
            <person name="Grigoriev I.V."/>
            <person name="Debuchy R."/>
            <person name="Gladieux P."/>
            <person name="Thoren M.H."/>
            <person name="Johannesson H."/>
        </authorList>
    </citation>
    <scope>NUCLEOTIDE SEQUENCE</scope>
    <source>
        <strain evidence="3">CBS 990.96</strain>
    </source>
</reference>
<feature type="compositionally biased region" description="Polar residues" evidence="1">
    <location>
        <begin position="607"/>
        <end position="623"/>
    </location>
</feature>
<proteinExistence type="predicted"/>
<dbReference type="EMBL" id="MU865371">
    <property type="protein sequence ID" value="KAK4225279.1"/>
    <property type="molecule type" value="Genomic_DNA"/>
</dbReference>
<dbReference type="Proteomes" id="UP001301958">
    <property type="component" value="Unassembled WGS sequence"/>
</dbReference>
<gene>
    <name evidence="3" type="ORF">QBC38DRAFT_268809</name>
</gene>
<feature type="region of interest" description="Disordered" evidence="1">
    <location>
        <begin position="701"/>
        <end position="763"/>
    </location>
</feature>
<reference evidence="3" key="1">
    <citation type="journal article" date="2023" name="Mol. Phylogenet. Evol.">
        <title>Genome-scale phylogeny and comparative genomics of the fungal order Sordariales.</title>
        <authorList>
            <person name="Hensen N."/>
            <person name="Bonometti L."/>
            <person name="Westerberg I."/>
            <person name="Brannstrom I.O."/>
            <person name="Guillou S."/>
            <person name="Cros-Aarteil S."/>
            <person name="Calhoun S."/>
            <person name="Haridas S."/>
            <person name="Kuo A."/>
            <person name="Mondo S."/>
            <person name="Pangilinan J."/>
            <person name="Riley R."/>
            <person name="LaButti K."/>
            <person name="Andreopoulos B."/>
            <person name="Lipzen A."/>
            <person name="Chen C."/>
            <person name="Yan M."/>
            <person name="Daum C."/>
            <person name="Ng V."/>
            <person name="Clum A."/>
            <person name="Steindorff A."/>
            <person name="Ohm R.A."/>
            <person name="Martin F."/>
            <person name="Silar P."/>
            <person name="Natvig D.O."/>
            <person name="Lalanne C."/>
            <person name="Gautier V."/>
            <person name="Ament-Velasquez S.L."/>
            <person name="Kruys A."/>
            <person name="Hutchinson M.I."/>
            <person name="Powell A.J."/>
            <person name="Barry K."/>
            <person name="Miller A.N."/>
            <person name="Grigoriev I.V."/>
            <person name="Debuchy R."/>
            <person name="Gladieux P."/>
            <person name="Hiltunen Thoren M."/>
            <person name="Johannesson H."/>
        </authorList>
    </citation>
    <scope>NUCLEOTIDE SEQUENCE</scope>
    <source>
        <strain evidence="3">CBS 990.96</strain>
    </source>
</reference>
<keyword evidence="4" id="KW-1185">Reference proteome</keyword>
<organism evidence="3 4">
    <name type="scientific">Podospora fimiseda</name>
    <dbReference type="NCBI Taxonomy" id="252190"/>
    <lineage>
        <taxon>Eukaryota</taxon>
        <taxon>Fungi</taxon>
        <taxon>Dikarya</taxon>
        <taxon>Ascomycota</taxon>
        <taxon>Pezizomycotina</taxon>
        <taxon>Sordariomycetes</taxon>
        <taxon>Sordariomycetidae</taxon>
        <taxon>Sordariales</taxon>
        <taxon>Podosporaceae</taxon>
        <taxon>Podospora</taxon>
    </lineage>
</organism>
<sequence>MSASKFDQQVYKVYEPGYHPQRTIILDEQIESPETLTIRLEEEATQHGGDLGGDCPPGLLPMSAYKAQTPQLHGYADSPYSQYSSQSFSTQQTENAAASQLNQMAFAANGSATGQYLAAQSASGASVNVLSCHPTMGCAGTKVTLKATSEQDLLDPSMSGSIPYVSIMFGSQRCTAQVAKDGRDGSSSRTYTITVEAPDFSKTSCSSLSNIPLTLVLEGNRGEEIGRVERAGIFSYQQQSSPSPVRGGSVGVGVPGDSSPPELGSPRPRSPVHNRASPPHQSLETRMKTESPVAHHSLSANQPTSTYGFPPSLTAASASAPQPDFLSAATSSYGQANSTMLSSYRTSSLADPYSRATPPMLRTPHGPGGWMFGSHMDSLRNPMPALTHPTIPRPPMEFKRTSHLSTDRNGNGNYPYGSGVYHQKAALSLSANLDSMAENWTPEEWDKRRRIVMFKKQQDGNVAKVSFKPVSEAERPPNSICISCIWWEEKGACFVTSVDTIHLLEQLLRAPNRFPVDEKNRIRRNLEGFKPLTVSKAKPESEKFFSVIMGFGNPKPRNIEKDVKVFRWADLTLALVKIFSKYSATEPEGSPRIRADTPGALGAGPYTSMSPSVSSALSTEGMTSGSYGGHSHHHVDALSSPRTLTSGTAWPSYGTSSHKALSPTMKTSSPIPTSSLRMSTLPAVYDHRNGGQDLVSTYGLPGPSNHNHHGGQGSYGHSANPVSRQTRSWESYSITDGYAPQSSNPHGGVYGNAGAYGDGAQRA</sequence>
<evidence type="ECO:0000313" key="3">
    <source>
        <dbReference type="EMBL" id="KAK4225279.1"/>
    </source>
</evidence>
<feature type="domain" description="DUF7082" evidence="2">
    <location>
        <begin position="424"/>
        <end position="578"/>
    </location>
</feature>
<dbReference type="PANTHER" id="PTHR39463:SF1">
    <property type="entry name" value="MEDUSA"/>
    <property type="match status" value="1"/>
</dbReference>
<feature type="compositionally biased region" description="Gly residues" evidence="1">
    <location>
        <begin position="748"/>
        <end position="757"/>
    </location>
</feature>
<evidence type="ECO:0000259" key="2">
    <source>
        <dbReference type="Pfam" id="PF23305"/>
    </source>
</evidence>
<feature type="region of interest" description="Disordered" evidence="1">
    <location>
        <begin position="586"/>
        <end position="638"/>
    </location>
</feature>
<dbReference type="PANTHER" id="PTHR39463">
    <property type="entry name" value="MEDUSA"/>
    <property type="match status" value="1"/>
</dbReference>
<protein>
    <recommendedName>
        <fullName evidence="2">DUF7082 domain-containing protein</fullName>
    </recommendedName>
</protein>
<feature type="region of interest" description="Disordered" evidence="1">
    <location>
        <begin position="235"/>
        <end position="312"/>
    </location>
</feature>
<evidence type="ECO:0000313" key="4">
    <source>
        <dbReference type="Proteomes" id="UP001301958"/>
    </source>
</evidence>
<feature type="compositionally biased region" description="Polar residues" evidence="1">
    <location>
        <begin position="298"/>
        <end position="307"/>
    </location>
</feature>
<evidence type="ECO:0000256" key="1">
    <source>
        <dbReference type="SAM" id="MobiDB-lite"/>
    </source>
</evidence>
<dbReference type="GO" id="GO:0005634">
    <property type="term" value="C:nucleus"/>
    <property type="evidence" value="ECO:0007669"/>
    <property type="project" value="TreeGrafter"/>
</dbReference>